<feature type="chain" id="PRO_5037458906" description="Virulence factor" evidence="2">
    <location>
        <begin position="26"/>
        <end position="137"/>
    </location>
</feature>
<protein>
    <recommendedName>
        <fullName evidence="5">Virulence factor</fullName>
    </recommendedName>
</protein>
<keyword evidence="4" id="KW-1185">Reference proteome</keyword>
<comment type="caution">
    <text evidence="3">The sequence shown here is derived from an EMBL/GenBank/DDBJ whole genome shotgun (WGS) entry which is preliminary data.</text>
</comment>
<dbReference type="RefSeq" id="WP_200594710.1">
    <property type="nucleotide sequence ID" value="NZ_JAEPBG010000009.1"/>
</dbReference>
<dbReference type="Proteomes" id="UP000622890">
    <property type="component" value="Unassembled WGS sequence"/>
</dbReference>
<evidence type="ECO:0008006" key="5">
    <source>
        <dbReference type="Google" id="ProtNLM"/>
    </source>
</evidence>
<sequence length="137" mass="15427">MNSLRNTLVGLTLPIVLLASTPAMARIDTGMPMAMQGTSPGYPYPPPGYVSPPPRFLDPPPPAYVYPPGAPVYPQPGYGYPAPGYVYPYPPPGYGYPRPMHPPYPRHPPPPDWRDHDRDRDGVPDRWDRRPDDPWRR</sequence>
<keyword evidence="2" id="KW-0732">Signal</keyword>
<accession>A0A934T1C0</accession>
<evidence type="ECO:0000256" key="2">
    <source>
        <dbReference type="SAM" id="SignalP"/>
    </source>
</evidence>
<evidence type="ECO:0000313" key="3">
    <source>
        <dbReference type="EMBL" id="MBK4736859.1"/>
    </source>
</evidence>
<reference evidence="3" key="1">
    <citation type="submission" date="2021-01" db="EMBL/GenBank/DDBJ databases">
        <title>Genome sequence of strain Noviherbaspirillum sp. DKR-6.</title>
        <authorList>
            <person name="Chaudhary D.K."/>
        </authorList>
    </citation>
    <scope>NUCLEOTIDE SEQUENCE</scope>
    <source>
        <strain evidence="3">DKR-6</strain>
    </source>
</reference>
<proteinExistence type="predicted"/>
<feature type="region of interest" description="Disordered" evidence="1">
    <location>
        <begin position="98"/>
        <end position="137"/>
    </location>
</feature>
<feature type="compositionally biased region" description="Basic and acidic residues" evidence="1">
    <location>
        <begin position="112"/>
        <end position="137"/>
    </location>
</feature>
<dbReference type="EMBL" id="JAEPBG010000009">
    <property type="protein sequence ID" value="MBK4736859.1"/>
    <property type="molecule type" value="Genomic_DNA"/>
</dbReference>
<evidence type="ECO:0000313" key="4">
    <source>
        <dbReference type="Proteomes" id="UP000622890"/>
    </source>
</evidence>
<name>A0A934T1C0_9BURK</name>
<feature type="compositionally biased region" description="Pro residues" evidence="1">
    <location>
        <begin position="98"/>
        <end position="111"/>
    </location>
</feature>
<dbReference type="AlphaFoldDB" id="A0A934T1C0"/>
<gene>
    <name evidence="3" type="ORF">JJB74_19735</name>
</gene>
<feature type="signal peptide" evidence="2">
    <location>
        <begin position="1"/>
        <end position="25"/>
    </location>
</feature>
<organism evidence="3 4">
    <name type="scientific">Noviherbaspirillum pedocola</name>
    <dbReference type="NCBI Taxonomy" id="2801341"/>
    <lineage>
        <taxon>Bacteria</taxon>
        <taxon>Pseudomonadati</taxon>
        <taxon>Pseudomonadota</taxon>
        <taxon>Betaproteobacteria</taxon>
        <taxon>Burkholderiales</taxon>
        <taxon>Oxalobacteraceae</taxon>
        <taxon>Noviherbaspirillum</taxon>
    </lineage>
</organism>
<evidence type="ECO:0000256" key="1">
    <source>
        <dbReference type="SAM" id="MobiDB-lite"/>
    </source>
</evidence>